<sequence length="79" mass="7895">MSSADSADSADSVNLERYAEQAAALIGLPIPPDCKPGVIANLERTAAIAQLVLEFPLSPEVESAAVFVPIGGGTGGVTG</sequence>
<reference evidence="1" key="1">
    <citation type="submission" date="2020-05" db="EMBL/GenBank/DDBJ databases">
        <authorList>
            <person name="Zhu T."/>
            <person name="Keshari N."/>
            <person name="Lu X."/>
        </authorList>
    </citation>
    <scope>NUCLEOTIDE SEQUENCE</scope>
    <source>
        <strain evidence="1">NK1-22</strain>
    </source>
</reference>
<dbReference type="Pfam" id="PF13318">
    <property type="entry name" value="AtzG-like"/>
    <property type="match status" value="1"/>
</dbReference>
<dbReference type="AlphaFoldDB" id="A0AA97B9A9"/>
<dbReference type="InterPro" id="IPR025148">
    <property type="entry name" value="AtzG-like"/>
</dbReference>
<dbReference type="EMBL" id="CP053540">
    <property type="protein sequence ID" value="WOB42205.1"/>
    <property type="molecule type" value="Genomic_DNA"/>
</dbReference>
<dbReference type="RefSeq" id="WP_316790470.1">
    <property type="nucleotide sequence ID" value="NZ_CP053540.1"/>
</dbReference>
<proteinExistence type="predicted"/>
<organism evidence="1">
    <name type="scientific">Thermoleptolyngbya oregonensis NK1-22</name>
    <dbReference type="NCBI Taxonomy" id="2547457"/>
    <lineage>
        <taxon>Bacteria</taxon>
        <taxon>Bacillati</taxon>
        <taxon>Cyanobacteriota</taxon>
        <taxon>Cyanophyceae</taxon>
        <taxon>Oculatellales</taxon>
        <taxon>Oculatellaceae</taxon>
        <taxon>Thermoleptolyngbya</taxon>
    </lineage>
</organism>
<accession>A0AA97B9A9</accession>
<name>A0AA97B9A9_9CYAN</name>
<dbReference type="KEGG" id="tog:HNI00_02745"/>
<gene>
    <name evidence="1" type="ORF">HNI00_02745</name>
</gene>
<protein>
    <submittedName>
        <fullName evidence="1">DUF4089 domain-containing protein</fullName>
    </submittedName>
</protein>
<evidence type="ECO:0000313" key="1">
    <source>
        <dbReference type="EMBL" id="WOB42205.1"/>
    </source>
</evidence>